<evidence type="ECO:0000256" key="1">
    <source>
        <dbReference type="SAM" id="MobiDB-lite"/>
    </source>
</evidence>
<evidence type="ECO:0000313" key="2">
    <source>
        <dbReference type="EMBL" id="AGS52306.1"/>
    </source>
</evidence>
<feature type="region of interest" description="Disordered" evidence="1">
    <location>
        <begin position="1"/>
        <end position="20"/>
    </location>
</feature>
<name>A0A806JYY2_9BACT</name>
<protein>
    <submittedName>
        <fullName evidence="2">Uncharacterized protein</fullName>
    </submittedName>
</protein>
<sequence length="47" mass="5330">MLTTSPFPIPQSPVPNTHSPFPIPHMAAFVQFYQRGQRGFSRAFKPD</sequence>
<dbReference type="EMBL" id="JQ844188">
    <property type="protein sequence ID" value="AGS52306.1"/>
    <property type="molecule type" value="Genomic_DNA"/>
</dbReference>
<proteinExistence type="predicted"/>
<organism evidence="2">
    <name type="scientific">uncultured bacterium contig00061</name>
    <dbReference type="NCBI Taxonomy" id="1181544"/>
    <lineage>
        <taxon>Bacteria</taxon>
        <taxon>environmental samples</taxon>
    </lineage>
</organism>
<accession>A0A806JYY2</accession>
<dbReference type="AlphaFoldDB" id="A0A806JYY2"/>
<reference evidence="2" key="1">
    <citation type="submission" date="2012-03" db="EMBL/GenBank/DDBJ databases">
        <title>Functional metagenomics reveals considerable lignocellulase gene clusters in the gut microbiome of a wood-feeding higher termite.</title>
        <authorList>
            <person name="Liu N."/>
        </authorList>
    </citation>
    <scope>NUCLEOTIDE SEQUENCE</scope>
</reference>